<evidence type="ECO:0000313" key="3">
    <source>
        <dbReference type="Proteomes" id="UP001249291"/>
    </source>
</evidence>
<dbReference type="Proteomes" id="UP001249291">
    <property type="component" value="Unassembled WGS sequence"/>
</dbReference>
<keyword evidence="2" id="KW-0378">Hydrolase</keyword>
<dbReference type="SUPFAM" id="SSF52788">
    <property type="entry name" value="Phosphotyrosine protein phosphatases I"/>
    <property type="match status" value="1"/>
</dbReference>
<feature type="domain" description="Phosphotyrosine protein phosphatase I" evidence="1">
    <location>
        <begin position="6"/>
        <end position="115"/>
    </location>
</feature>
<dbReference type="Gene3D" id="3.40.50.2300">
    <property type="match status" value="1"/>
</dbReference>
<gene>
    <name evidence="2" type="ORF">QE375_003537</name>
</gene>
<reference evidence="2 3" key="1">
    <citation type="submission" date="2023-08" db="EMBL/GenBank/DDBJ databases">
        <title>Functional and genomic diversity of the sorghum phyllosphere microbiome.</title>
        <authorList>
            <person name="Shade A."/>
        </authorList>
    </citation>
    <scope>NUCLEOTIDE SEQUENCE [LARGE SCALE GENOMIC DNA]</scope>
    <source>
        <strain evidence="2 3">SORGH_AS_0445</strain>
    </source>
</reference>
<dbReference type="InterPro" id="IPR036196">
    <property type="entry name" value="Ptyr_pPase_sf"/>
</dbReference>
<accession>A0ABU1HVA4</accession>
<evidence type="ECO:0000313" key="2">
    <source>
        <dbReference type="EMBL" id="MDR6143983.1"/>
    </source>
</evidence>
<proteinExistence type="predicted"/>
<comment type="caution">
    <text evidence="2">The sequence shown here is derived from an EMBL/GenBank/DDBJ whole genome shotgun (WGS) entry which is preliminary data.</text>
</comment>
<name>A0ABU1HVA4_9MICO</name>
<dbReference type="EC" id="3.1.3.48" evidence="2"/>
<dbReference type="Pfam" id="PF01451">
    <property type="entry name" value="LMWPc"/>
    <property type="match status" value="1"/>
</dbReference>
<dbReference type="RefSeq" id="WP_309693707.1">
    <property type="nucleotide sequence ID" value="NZ_JAVIZQ010000001.1"/>
</dbReference>
<sequence length="204" mass="21705">MLPESVLAVCAANVCRSPVISFLMAREFSTFGAPDDSVFASAGASARGGVAVCHTMRSRLAERPGWSDFAEGYRSARLMPEHIESAQLILTATAAERGAVALLNPAARTRTFTLLEAAALAEHARSTRAAATAFDLATLAELMNAHRGLVDPPRSSRWRPAAREAGFDIPDAHTSRARHERVLRTIEVASSRLGAAVRGLTTAP</sequence>
<dbReference type="GO" id="GO:0004725">
    <property type="term" value="F:protein tyrosine phosphatase activity"/>
    <property type="evidence" value="ECO:0007669"/>
    <property type="project" value="UniProtKB-EC"/>
</dbReference>
<dbReference type="InterPro" id="IPR023485">
    <property type="entry name" value="Ptyr_pPase"/>
</dbReference>
<evidence type="ECO:0000259" key="1">
    <source>
        <dbReference type="Pfam" id="PF01451"/>
    </source>
</evidence>
<keyword evidence="3" id="KW-1185">Reference proteome</keyword>
<protein>
    <submittedName>
        <fullName evidence="2">Protein-tyrosine phosphatase</fullName>
        <ecNumber evidence="2">3.1.3.48</ecNumber>
    </submittedName>
</protein>
<dbReference type="EMBL" id="JAVIZQ010000001">
    <property type="protein sequence ID" value="MDR6143983.1"/>
    <property type="molecule type" value="Genomic_DNA"/>
</dbReference>
<organism evidence="2 3">
    <name type="scientific">Microbacterium foliorum</name>
    <dbReference type="NCBI Taxonomy" id="104336"/>
    <lineage>
        <taxon>Bacteria</taxon>
        <taxon>Bacillati</taxon>
        <taxon>Actinomycetota</taxon>
        <taxon>Actinomycetes</taxon>
        <taxon>Micrococcales</taxon>
        <taxon>Microbacteriaceae</taxon>
        <taxon>Microbacterium</taxon>
    </lineage>
</organism>